<dbReference type="PANTHER" id="PTHR15549">
    <property type="entry name" value="PAIRED IMMUNOGLOBULIN-LIKE TYPE 2 RECEPTOR"/>
    <property type="match status" value="1"/>
</dbReference>
<feature type="compositionally biased region" description="Low complexity" evidence="5">
    <location>
        <begin position="276"/>
        <end position="294"/>
    </location>
</feature>
<organism evidence="8 9">
    <name type="scientific">Polyplosphaeria fusca</name>
    <dbReference type="NCBI Taxonomy" id="682080"/>
    <lineage>
        <taxon>Eukaryota</taxon>
        <taxon>Fungi</taxon>
        <taxon>Dikarya</taxon>
        <taxon>Ascomycota</taxon>
        <taxon>Pezizomycotina</taxon>
        <taxon>Dothideomycetes</taxon>
        <taxon>Pleosporomycetidae</taxon>
        <taxon>Pleosporales</taxon>
        <taxon>Tetraplosphaeriaceae</taxon>
        <taxon>Polyplosphaeria</taxon>
    </lineage>
</organism>
<accession>A0A9P4V6B6</accession>
<feature type="compositionally biased region" description="Pro residues" evidence="5">
    <location>
        <begin position="326"/>
        <end position="344"/>
    </location>
</feature>
<evidence type="ECO:0000313" key="8">
    <source>
        <dbReference type="EMBL" id="KAF2741552.1"/>
    </source>
</evidence>
<evidence type="ECO:0000256" key="1">
    <source>
        <dbReference type="ARBA" id="ARBA00004167"/>
    </source>
</evidence>
<dbReference type="EMBL" id="ML996097">
    <property type="protein sequence ID" value="KAF2741552.1"/>
    <property type="molecule type" value="Genomic_DNA"/>
</dbReference>
<dbReference type="InterPro" id="IPR051694">
    <property type="entry name" value="Immunoregulatory_rcpt-like"/>
</dbReference>
<dbReference type="GO" id="GO:0071944">
    <property type="term" value="C:cell periphery"/>
    <property type="evidence" value="ECO:0007669"/>
    <property type="project" value="UniProtKB-ARBA"/>
</dbReference>
<proteinExistence type="predicted"/>
<evidence type="ECO:0000256" key="7">
    <source>
        <dbReference type="SAM" id="SignalP"/>
    </source>
</evidence>
<evidence type="ECO:0000256" key="4">
    <source>
        <dbReference type="ARBA" id="ARBA00023136"/>
    </source>
</evidence>
<dbReference type="AlphaFoldDB" id="A0A9P4V6B6"/>
<evidence type="ECO:0000256" key="6">
    <source>
        <dbReference type="SAM" id="Phobius"/>
    </source>
</evidence>
<feature type="signal peptide" evidence="7">
    <location>
        <begin position="1"/>
        <end position="19"/>
    </location>
</feature>
<dbReference type="PANTHER" id="PTHR15549:SF26">
    <property type="entry name" value="AXIAL BUDDING PATTERN PROTEIN 2-RELATED"/>
    <property type="match status" value="1"/>
</dbReference>
<evidence type="ECO:0000256" key="5">
    <source>
        <dbReference type="SAM" id="MobiDB-lite"/>
    </source>
</evidence>
<dbReference type="GO" id="GO:0016020">
    <property type="term" value="C:membrane"/>
    <property type="evidence" value="ECO:0007669"/>
    <property type="project" value="UniProtKB-SubCell"/>
</dbReference>
<keyword evidence="3 6" id="KW-1133">Transmembrane helix</keyword>
<feature type="region of interest" description="Disordered" evidence="5">
    <location>
        <begin position="156"/>
        <end position="196"/>
    </location>
</feature>
<feature type="chain" id="PRO_5040508202" evidence="7">
    <location>
        <begin position="20"/>
        <end position="367"/>
    </location>
</feature>
<evidence type="ECO:0000256" key="3">
    <source>
        <dbReference type="ARBA" id="ARBA00022989"/>
    </source>
</evidence>
<keyword evidence="7" id="KW-0732">Signal</keyword>
<keyword evidence="9" id="KW-1185">Reference proteome</keyword>
<dbReference type="Proteomes" id="UP000799444">
    <property type="component" value="Unassembled WGS sequence"/>
</dbReference>
<dbReference type="OrthoDB" id="10674681at2759"/>
<feature type="transmembrane region" description="Helical" evidence="6">
    <location>
        <begin position="201"/>
        <end position="225"/>
    </location>
</feature>
<comment type="subcellular location">
    <subcellularLocation>
        <location evidence="1">Membrane</location>
        <topology evidence="1">Single-pass membrane protein</topology>
    </subcellularLocation>
</comment>
<sequence length="367" mass="39172">MASLLFIVFALQLASSVVAEPADPTITAPARLLARQEDDDAFIGYYFDTDSDTYLPSYCQEGGWFTTDTDLSVVGCCYGWTASSYNCLTEIVTACSGTTAFYQGDSSVCDTYCNTDSIFVSNTVDMDALHWVGCNYKTQSAFFLVEPSVTVFSSMTSDTTSSSPQSTSSQASSTSSANPTSTSEPQNGGAQQQEKKESSKAWIAGVVVGVVALLAVAGVLIWWFLIRKRKQDPAGAAYQAAPQTPGGMAQAYPAQPYNAQGAQPYPNQGYNSPPTAYMQQQQASPMPQQASPYQEQKGYYGQPQQEAWRHDGVPQGTNSWYAQPGMPGPGAPQSPPPQQHPSPPIAEASAVGPAPVELPSADHQNPK</sequence>
<feature type="compositionally biased region" description="Low complexity" evidence="5">
    <location>
        <begin position="249"/>
        <end position="266"/>
    </location>
</feature>
<name>A0A9P4V6B6_9PLEO</name>
<reference evidence="8" key="1">
    <citation type="journal article" date="2020" name="Stud. Mycol.">
        <title>101 Dothideomycetes genomes: a test case for predicting lifestyles and emergence of pathogens.</title>
        <authorList>
            <person name="Haridas S."/>
            <person name="Albert R."/>
            <person name="Binder M."/>
            <person name="Bloem J."/>
            <person name="Labutti K."/>
            <person name="Salamov A."/>
            <person name="Andreopoulos B."/>
            <person name="Baker S."/>
            <person name="Barry K."/>
            <person name="Bills G."/>
            <person name="Bluhm B."/>
            <person name="Cannon C."/>
            <person name="Castanera R."/>
            <person name="Culley D."/>
            <person name="Daum C."/>
            <person name="Ezra D."/>
            <person name="Gonzalez J."/>
            <person name="Henrissat B."/>
            <person name="Kuo A."/>
            <person name="Liang C."/>
            <person name="Lipzen A."/>
            <person name="Lutzoni F."/>
            <person name="Magnuson J."/>
            <person name="Mondo S."/>
            <person name="Nolan M."/>
            <person name="Ohm R."/>
            <person name="Pangilinan J."/>
            <person name="Park H.-J."/>
            <person name="Ramirez L."/>
            <person name="Alfaro M."/>
            <person name="Sun H."/>
            <person name="Tritt A."/>
            <person name="Yoshinaga Y."/>
            <person name="Zwiers L.-H."/>
            <person name="Turgeon B."/>
            <person name="Goodwin S."/>
            <person name="Spatafora J."/>
            <person name="Crous P."/>
            <person name="Grigoriev I."/>
        </authorList>
    </citation>
    <scope>NUCLEOTIDE SEQUENCE</scope>
    <source>
        <strain evidence="8">CBS 125425</strain>
    </source>
</reference>
<keyword evidence="2 6" id="KW-0812">Transmembrane</keyword>
<protein>
    <submittedName>
        <fullName evidence="8">Uncharacterized protein</fullName>
    </submittedName>
</protein>
<comment type="caution">
    <text evidence="8">The sequence shown here is derived from an EMBL/GenBank/DDBJ whole genome shotgun (WGS) entry which is preliminary data.</text>
</comment>
<keyword evidence="4 6" id="KW-0472">Membrane</keyword>
<evidence type="ECO:0000256" key="2">
    <source>
        <dbReference type="ARBA" id="ARBA00022692"/>
    </source>
</evidence>
<gene>
    <name evidence="8" type="ORF">EJ04DRAFT_558246</name>
</gene>
<evidence type="ECO:0000313" key="9">
    <source>
        <dbReference type="Proteomes" id="UP000799444"/>
    </source>
</evidence>
<feature type="compositionally biased region" description="Low complexity" evidence="5">
    <location>
        <begin position="156"/>
        <end position="183"/>
    </location>
</feature>
<feature type="region of interest" description="Disordered" evidence="5">
    <location>
        <begin position="237"/>
        <end position="367"/>
    </location>
</feature>